<evidence type="ECO:0000259" key="1">
    <source>
        <dbReference type="Pfam" id="PF19077"/>
    </source>
</evidence>
<dbReference type="Proteomes" id="UP000284908">
    <property type="component" value="Unassembled WGS sequence"/>
</dbReference>
<comment type="caution">
    <text evidence="2">The sequence shown here is derived from an EMBL/GenBank/DDBJ whole genome shotgun (WGS) entry which is preliminary data.</text>
</comment>
<dbReference type="AlphaFoldDB" id="A0A419N1Q8"/>
<dbReference type="EMBL" id="RAHH01000080">
    <property type="protein sequence ID" value="RJT30035.1"/>
    <property type="molecule type" value="Genomic_DNA"/>
</dbReference>
<gene>
    <name evidence="2" type="ORF">D6C13_25250</name>
</gene>
<feature type="non-terminal residue" evidence="2">
    <location>
        <position position="562"/>
    </location>
</feature>
<evidence type="ECO:0000313" key="2">
    <source>
        <dbReference type="EMBL" id="RJT30035.1"/>
    </source>
</evidence>
<dbReference type="NCBIfam" id="NF033510">
    <property type="entry name" value="Ca_tandemer"/>
    <property type="match status" value="4"/>
</dbReference>
<feature type="domain" description="Bacterial Ig-like" evidence="1">
    <location>
        <begin position="236"/>
        <end position="319"/>
    </location>
</feature>
<feature type="non-terminal residue" evidence="2">
    <location>
        <position position="1"/>
    </location>
</feature>
<proteinExistence type="predicted"/>
<accession>A0A419N1Q8</accession>
<dbReference type="InterPro" id="IPR044016">
    <property type="entry name" value="Big_13"/>
</dbReference>
<keyword evidence="3" id="KW-1185">Reference proteome</keyword>
<organism evidence="2 3">
    <name type="scientific">Rahnella woolbedingensis</name>
    <dbReference type="NCBI Taxonomy" id="1510574"/>
    <lineage>
        <taxon>Bacteria</taxon>
        <taxon>Pseudomonadati</taxon>
        <taxon>Pseudomonadota</taxon>
        <taxon>Gammaproteobacteria</taxon>
        <taxon>Enterobacterales</taxon>
        <taxon>Yersiniaceae</taxon>
        <taxon>Rahnella</taxon>
    </lineage>
</organism>
<sequence length="562" mass="58766">EPGVARIDYATDNTGLQTGDIGQFGYTDDLSPVIGGYQAEATGDLVIRIVCNAEFIGTALIGPDGHWSFTPPTPLEPNHEYIFTTIIQDSATDALLVSLPYRFYTTDVNGDLKPDVSIDKVTDAVKGANNATGALHHGDVTNDARPALSGHATANARVNIYDNGELIGSTTASSKGAWTYNPGTLSNGDHYLSASVYTAAGESHRSASFGITVDTHAETPVITEVYDDKGLHTGPVALGGATDDSQPKVSGTAEAGSTVTVMVHSATLNHTYTLGSVVADAHGRWSYQLHGSQNINATKGDWTFLAQSVDVAGNQSPMSSGYIVEAVASNADVSATPEITYIVDDVGLHTGNIADGGKTDDTEPRLHGTGEPYSTVVITMDGPVSHSTYTIATLTVGKDGTWDYQFKGGQKLQSGNNVFHITATDGDGHKVTGHTYTVDLVGSNQDTDGPDVPTIDKYHDNAGASSGDFKSGTTTDDTTPTLYGHADAKSVVKIYEGSTLLGSVTADKDGEWNFTPSERSEGKHTFFATATDAAGHTSGHSGNFVVTIDVPDTTPPDAPVIT</sequence>
<dbReference type="Pfam" id="PF19077">
    <property type="entry name" value="Big_13"/>
    <property type="match status" value="3"/>
</dbReference>
<feature type="domain" description="Bacterial Ig-like" evidence="1">
    <location>
        <begin position="461"/>
        <end position="549"/>
    </location>
</feature>
<name>A0A419N1Q8_9GAMM</name>
<dbReference type="Gene3D" id="3.30.420.430">
    <property type="match status" value="4"/>
</dbReference>
<protein>
    <recommendedName>
        <fullName evidence="1">Bacterial Ig-like domain-containing protein</fullName>
    </recommendedName>
</protein>
<dbReference type="RefSeq" id="WP_244212816.1">
    <property type="nucleotide sequence ID" value="NZ_RAHH01000080.1"/>
</dbReference>
<evidence type="ECO:0000313" key="3">
    <source>
        <dbReference type="Proteomes" id="UP000284908"/>
    </source>
</evidence>
<reference evidence="2 3" key="1">
    <citation type="submission" date="2018-09" db="EMBL/GenBank/DDBJ databases">
        <authorList>
            <person name="Le Fleche-Mateos A."/>
        </authorList>
    </citation>
    <scope>NUCLEOTIDE SEQUENCE [LARGE SCALE GENOMIC DNA]</scope>
    <source>
        <strain evidence="2 3">DSM 27399</strain>
    </source>
</reference>
<feature type="domain" description="Bacterial Ig-like" evidence="1">
    <location>
        <begin position="128"/>
        <end position="215"/>
    </location>
</feature>